<feature type="transmembrane region" description="Helical" evidence="2">
    <location>
        <begin position="138"/>
        <end position="159"/>
    </location>
</feature>
<dbReference type="Pfam" id="PF13386">
    <property type="entry name" value="DsbD_2"/>
    <property type="match status" value="1"/>
</dbReference>
<evidence type="ECO:0000256" key="2">
    <source>
        <dbReference type="SAM" id="Phobius"/>
    </source>
</evidence>
<proteinExistence type="predicted"/>
<sequence length="287" mass="30833">MSIALLVPALAMGFLGSPHCMGMCGGIVTAFGISMKNLSPQKRGILIASYHTGRLLSYMGLGLIATLIGESVLAPLMTDNALPRIVLGLAIVFAALLMLGVPFLNRLEKVGLGLWNRLAPVRQKVLPMDSLPKALGAGLLWGLLPCGLVYGALVMAMSVAAAGHEPIMGMLFMLAFGVGTLPMLVMTGAALSWLQQKVKAFNLRKFSGAVMLISGLSVMLSPTIMHLMHGHHHGGHGNHGHAHGEHHYEHNHQMSQDAHAGHEHHHEHGHQHSREHSSHGHNHDHHH</sequence>
<evidence type="ECO:0000313" key="6">
    <source>
        <dbReference type="Proteomes" id="UP000190777"/>
    </source>
</evidence>
<dbReference type="RefSeq" id="WP_079324099.1">
    <property type="nucleotide sequence ID" value="NZ_MXAP01000015.1"/>
</dbReference>
<keyword evidence="6" id="KW-1185">Reference proteome</keyword>
<feature type="compositionally biased region" description="Basic and acidic residues" evidence="1">
    <location>
        <begin position="259"/>
        <end position="278"/>
    </location>
</feature>
<keyword evidence="2" id="KW-0472">Membrane</keyword>
<feature type="compositionally biased region" description="Basic residues" evidence="1">
    <location>
        <begin position="230"/>
        <end position="241"/>
    </location>
</feature>
<evidence type="ECO:0000313" key="7">
    <source>
        <dbReference type="Proteomes" id="UP000254618"/>
    </source>
</evidence>
<protein>
    <submittedName>
        <fullName evidence="5">Uncharacterized conserved protein</fullName>
    </submittedName>
</protein>
<reference evidence="4 6" key="1">
    <citation type="submission" date="2017-03" db="EMBL/GenBank/DDBJ databases">
        <title>Draft genome sequence of Moraxella equi CCUG 4950T type strain.</title>
        <authorList>
            <person name="Salva-Serra F."/>
            <person name="Engstrom-Jakobsson H."/>
            <person name="Thorell K."/>
            <person name="Jaen-Luchoro D."/>
            <person name="Gonzales-Siles L."/>
            <person name="Karlsson R."/>
            <person name="Yazdan S."/>
            <person name="Boulund F."/>
            <person name="Johnning A."/>
            <person name="Engstrand L."/>
            <person name="Kristiansson E."/>
            <person name="Moore E."/>
        </authorList>
    </citation>
    <scope>NUCLEOTIDE SEQUENCE [LARGE SCALE GENOMIC DNA]</scope>
    <source>
        <strain evidence="4 6">CCUG 4950</strain>
    </source>
</reference>
<organism evidence="5 7">
    <name type="scientific">Moraxella equi</name>
    <dbReference type="NCBI Taxonomy" id="60442"/>
    <lineage>
        <taxon>Bacteria</taxon>
        <taxon>Pseudomonadati</taxon>
        <taxon>Pseudomonadota</taxon>
        <taxon>Gammaproteobacteria</taxon>
        <taxon>Moraxellales</taxon>
        <taxon>Moraxellaceae</taxon>
        <taxon>Moraxella</taxon>
    </lineage>
</organism>
<dbReference type="EMBL" id="MXAP01000015">
    <property type="protein sequence ID" value="OPH39959.1"/>
    <property type="molecule type" value="Genomic_DNA"/>
</dbReference>
<accession>A0A378QUZ8</accession>
<dbReference type="AlphaFoldDB" id="A0A378QUZ8"/>
<dbReference type="EMBL" id="UGQF01000001">
    <property type="protein sequence ID" value="STZ04210.1"/>
    <property type="molecule type" value="Genomic_DNA"/>
</dbReference>
<dbReference type="Proteomes" id="UP000190777">
    <property type="component" value="Unassembled WGS sequence"/>
</dbReference>
<gene>
    <name evidence="4" type="ORF">B5J93_01485</name>
    <name evidence="5" type="ORF">NCTC11012_02478</name>
</gene>
<feature type="transmembrane region" description="Helical" evidence="2">
    <location>
        <begin position="85"/>
        <end position="104"/>
    </location>
</feature>
<feature type="transmembrane region" description="Helical" evidence="2">
    <location>
        <begin position="206"/>
        <end position="228"/>
    </location>
</feature>
<evidence type="ECO:0000256" key="1">
    <source>
        <dbReference type="SAM" id="MobiDB-lite"/>
    </source>
</evidence>
<keyword evidence="2" id="KW-1133">Transmembrane helix</keyword>
<dbReference type="PANTHER" id="PTHR42208">
    <property type="entry name" value="HEAVY METAL TRANSPORTER-RELATED"/>
    <property type="match status" value="1"/>
</dbReference>
<feature type="transmembrane region" description="Helical" evidence="2">
    <location>
        <begin position="171"/>
        <end position="194"/>
    </location>
</feature>
<feature type="transmembrane region" description="Helical" evidence="2">
    <location>
        <begin position="56"/>
        <end position="73"/>
    </location>
</feature>
<evidence type="ECO:0000313" key="4">
    <source>
        <dbReference type="EMBL" id="OPH39959.1"/>
    </source>
</evidence>
<name>A0A378QUZ8_9GAMM</name>
<feature type="region of interest" description="Disordered" evidence="1">
    <location>
        <begin position="230"/>
        <end position="287"/>
    </location>
</feature>
<evidence type="ECO:0000313" key="5">
    <source>
        <dbReference type="EMBL" id="STZ04210.1"/>
    </source>
</evidence>
<dbReference type="InterPro" id="IPR039447">
    <property type="entry name" value="UreH-like_TM_dom"/>
</dbReference>
<evidence type="ECO:0000259" key="3">
    <source>
        <dbReference type="Pfam" id="PF13386"/>
    </source>
</evidence>
<feature type="domain" description="Urease accessory protein UreH-like transmembrane" evidence="3">
    <location>
        <begin position="9"/>
        <end position="215"/>
    </location>
</feature>
<feature type="compositionally biased region" description="Basic and acidic residues" evidence="1">
    <location>
        <begin position="242"/>
        <end position="252"/>
    </location>
</feature>
<dbReference type="PANTHER" id="PTHR42208:SF1">
    <property type="entry name" value="HEAVY METAL TRANSPORTER"/>
    <property type="match status" value="1"/>
</dbReference>
<dbReference type="Proteomes" id="UP000254618">
    <property type="component" value="Unassembled WGS sequence"/>
</dbReference>
<keyword evidence="2" id="KW-0812">Transmembrane</keyword>
<reference evidence="5 7" key="2">
    <citation type="submission" date="2018-06" db="EMBL/GenBank/DDBJ databases">
        <authorList>
            <consortium name="Pathogen Informatics"/>
            <person name="Doyle S."/>
        </authorList>
    </citation>
    <scope>NUCLEOTIDE SEQUENCE [LARGE SCALE GENOMIC DNA]</scope>
    <source>
        <strain evidence="5 7">NCTC11012</strain>
    </source>
</reference>